<dbReference type="Gene3D" id="3.30.70.100">
    <property type="match status" value="1"/>
</dbReference>
<organism evidence="2 3">
    <name type="scientific">Phreatobacter aquaticus</name>
    <dbReference type="NCBI Taxonomy" id="2570229"/>
    <lineage>
        <taxon>Bacteria</taxon>
        <taxon>Pseudomonadati</taxon>
        <taxon>Pseudomonadota</taxon>
        <taxon>Alphaproteobacteria</taxon>
        <taxon>Hyphomicrobiales</taxon>
        <taxon>Phreatobacteraceae</taxon>
        <taxon>Phreatobacter</taxon>
    </lineage>
</organism>
<dbReference type="AlphaFoldDB" id="A0A4D7QMK2"/>
<feature type="domain" description="Stress-response A/B barrel" evidence="1">
    <location>
        <begin position="2"/>
        <end position="94"/>
    </location>
</feature>
<proteinExistence type="predicted"/>
<dbReference type="RefSeq" id="WP_137099648.1">
    <property type="nucleotide sequence ID" value="NZ_CP039865.1"/>
</dbReference>
<reference evidence="2 3" key="1">
    <citation type="submission" date="2019-04" db="EMBL/GenBank/DDBJ databases">
        <title>Phreatobacter aquaticus sp. nov.</title>
        <authorList>
            <person name="Choi A."/>
            <person name="Baek K."/>
        </authorList>
    </citation>
    <scope>NUCLEOTIDE SEQUENCE [LARGE SCALE GENOMIC DNA]</scope>
    <source>
        <strain evidence="2 3">NMCR1094</strain>
    </source>
</reference>
<dbReference type="SUPFAM" id="SSF54909">
    <property type="entry name" value="Dimeric alpha+beta barrel"/>
    <property type="match status" value="1"/>
</dbReference>
<sequence>MFHHIVLMSFTPGTGPDFFAKAQHYVERVKAECADVIGYFLADNIAARSDGLTHGIVGVFTSSAAHDAYQVSPVHQEMKAFMATRMDRIVVLDTDQGA</sequence>
<dbReference type="InterPro" id="IPR011008">
    <property type="entry name" value="Dimeric_a/b-barrel"/>
</dbReference>
<keyword evidence="3" id="KW-1185">Reference proteome</keyword>
<protein>
    <submittedName>
        <fullName evidence="2">Dabb family protein</fullName>
    </submittedName>
</protein>
<accession>A0A4D7QMK2</accession>
<dbReference type="OrthoDB" id="9816070at2"/>
<dbReference type="EMBL" id="CP039865">
    <property type="protein sequence ID" value="QCK86317.1"/>
    <property type="molecule type" value="Genomic_DNA"/>
</dbReference>
<dbReference type="SMART" id="SM00886">
    <property type="entry name" value="Dabb"/>
    <property type="match status" value="1"/>
</dbReference>
<dbReference type="InterPro" id="IPR013097">
    <property type="entry name" value="Dabb"/>
</dbReference>
<dbReference type="PROSITE" id="PS51502">
    <property type="entry name" value="S_R_A_B_BARREL"/>
    <property type="match status" value="1"/>
</dbReference>
<evidence type="ECO:0000259" key="1">
    <source>
        <dbReference type="PROSITE" id="PS51502"/>
    </source>
</evidence>
<dbReference type="KEGG" id="paqt:E8L99_11415"/>
<evidence type="ECO:0000313" key="2">
    <source>
        <dbReference type="EMBL" id="QCK86317.1"/>
    </source>
</evidence>
<name>A0A4D7QMK2_9HYPH</name>
<dbReference type="Proteomes" id="UP000298588">
    <property type="component" value="Chromosome"/>
</dbReference>
<dbReference type="Pfam" id="PF07876">
    <property type="entry name" value="Dabb"/>
    <property type="match status" value="1"/>
</dbReference>
<gene>
    <name evidence="2" type="ORF">E8L99_11415</name>
</gene>
<evidence type="ECO:0000313" key="3">
    <source>
        <dbReference type="Proteomes" id="UP000298588"/>
    </source>
</evidence>